<dbReference type="GeneID" id="103506173"/>
<feature type="compositionally biased region" description="Basic and acidic residues" evidence="1">
    <location>
        <begin position="62"/>
        <end position="74"/>
    </location>
</feature>
<feature type="region of interest" description="Disordered" evidence="1">
    <location>
        <begin position="1"/>
        <end position="44"/>
    </location>
</feature>
<evidence type="ECO:0000313" key="2">
    <source>
        <dbReference type="Proteomes" id="UP000079169"/>
    </source>
</evidence>
<protein>
    <submittedName>
        <fullName evidence="4">Uncharacterized protein LOC103506173 isoform X1</fullName>
    </submittedName>
    <submittedName>
        <fullName evidence="3">Uncharacterized protein LOC103506173 isoform X2</fullName>
    </submittedName>
</protein>
<evidence type="ECO:0000313" key="3">
    <source>
        <dbReference type="RefSeq" id="XP_008468782.1"/>
    </source>
</evidence>
<evidence type="ECO:0000313" key="4">
    <source>
        <dbReference type="RefSeq" id="XP_008468790.1"/>
    </source>
</evidence>
<feature type="compositionally biased region" description="Basic and acidic residues" evidence="1">
    <location>
        <begin position="32"/>
        <end position="44"/>
    </location>
</feature>
<name>A0A1S3CVP7_DIACI</name>
<dbReference type="AlphaFoldDB" id="A0A1S3CVP7"/>
<dbReference type="Proteomes" id="UP000079169">
    <property type="component" value="Unplaced"/>
</dbReference>
<dbReference type="RefSeq" id="XP_008468790.1">
    <property type="nucleotide sequence ID" value="XM_008470568.2"/>
</dbReference>
<keyword evidence="2" id="KW-1185">Reference proteome</keyword>
<dbReference type="RefSeq" id="XP_008468782.1">
    <property type="nucleotide sequence ID" value="XM_008470560.2"/>
</dbReference>
<reference evidence="3 4" key="1">
    <citation type="submission" date="2025-04" db="UniProtKB">
        <authorList>
            <consortium name="RefSeq"/>
        </authorList>
    </citation>
    <scope>IDENTIFICATION</scope>
</reference>
<gene>
    <name evidence="3 4" type="primary">LOC103506173</name>
</gene>
<organism evidence="2 4">
    <name type="scientific">Diaphorina citri</name>
    <name type="common">Asian citrus psyllid</name>
    <dbReference type="NCBI Taxonomy" id="121845"/>
    <lineage>
        <taxon>Eukaryota</taxon>
        <taxon>Metazoa</taxon>
        <taxon>Ecdysozoa</taxon>
        <taxon>Arthropoda</taxon>
        <taxon>Hexapoda</taxon>
        <taxon>Insecta</taxon>
        <taxon>Pterygota</taxon>
        <taxon>Neoptera</taxon>
        <taxon>Paraneoptera</taxon>
        <taxon>Hemiptera</taxon>
        <taxon>Sternorrhyncha</taxon>
        <taxon>Psylloidea</taxon>
        <taxon>Psyllidae</taxon>
        <taxon>Diaphorininae</taxon>
        <taxon>Diaphorina</taxon>
    </lineage>
</organism>
<dbReference type="KEGG" id="dci:103506173"/>
<accession>A0A1S3CVP7</accession>
<dbReference type="PaxDb" id="121845-A0A1S3CVP7"/>
<evidence type="ECO:0000256" key="1">
    <source>
        <dbReference type="SAM" id="MobiDB-lite"/>
    </source>
</evidence>
<sequence>MDVRPQFNQPGYRPTAGDGVNTRHRKYVSPKSRNDGSPDQKEQTKYRNIACTTTRALYGQSTRDRPRSINREEAGPITRTPARPSTRDRHVPSRADLVFGHVTSTPQVKPILNPQFDDIVADLFFP</sequence>
<proteinExistence type="predicted"/>
<feature type="region of interest" description="Disordered" evidence="1">
    <location>
        <begin position="56"/>
        <end position="91"/>
    </location>
</feature>